<dbReference type="Gene3D" id="2.60.40.150">
    <property type="entry name" value="C2 domain"/>
    <property type="match status" value="1"/>
</dbReference>
<keyword evidence="4" id="KW-0256">Endoplasmic reticulum</keyword>
<keyword evidence="6" id="KW-1133">Transmembrane helix</keyword>
<dbReference type="OrthoDB" id="1734229at2759"/>
<evidence type="ECO:0000256" key="5">
    <source>
        <dbReference type="ARBA" id="ARBA00022927"/>
    </source>
</evidence>
<dbReference type="SMART" id="SM00973">
    <property type="entry name" value="Sec63"/>
    <property type="match status" value="1"/>
</dbReference>
<evidence type="ECO:0000256" key="7">
    <source>
        <dbReference type="ARBA" id="ARBA00023136"/>
    </source>
</evidence>
<feature type="domain" description="J" evidence="10">
    <location>
        <begin position="79"/>
        <end position="149"/>
    </location>
</feature>
<evidence type="ECO:0000256" key="4">
    <source>
        <dbReference type="ARBA" id="ARBA00022824"/>
    </source>
</evidence>
<dbReference type="Pfam" id="PF00226">
    <property type="entry name" value="DnaJ"/>
    <property type="match status" value="1"/>
</dbReference>
<dbReference type="InterPro" id="IPR036869">
    <property type="entry name" value="J_dom_sf"/>
</dbReference>
<dbReference type="PANTHER" id="PTHR24075">
    <property type="entry name" value="SEC63 DOMAIN-CONTAINING"/>
    <property type="match status" value="1"/>
</dbReference>
<dbReference type="GO" id="GO:0006620">
    <property type="term" value="P:post-translational protein targeting to endoplasmic reticulum membrane"/>
    <property type="evidence" value="ECO:0007669"/>
    <property type="project" value="TreeGrafter"/>
</dbReference>
<keyword evidence="2" id="KW-0813">Transport</keyword>
<dbReference type="PANTHER" id="PTHR24075:SF0">
    <property type="entry name" value="TRANSLOCATION PROTEIN SEC63 HOMOLOG"/>
    <property type="match status" value="1"/>
</dbReference>
<dbReference type="InterPro" id="IPR035892">
    <property type="entry name" value="C2_domain_sf"/>
</dbReference>
<dbReference type="SMART" id="SM00271">
    <property type="entry name" value="DnaJ"/>
    <property type="match status" value="1"/>
</dbReference>
<dbReference type="InterPro" id="IPR014756">
    <property type="entry name" value="Ig_E-set"/>
</dbReference>
<evidence type="ECO:0000313" key="12">
    <source>
        <dbReference type="Proteomes" id="UP000620124"/>
    </source>
</evidence>
<dbReference type="PRINTS" id="PR00625">
    <property type="entry name" value="JDOMAIN"/>
</dbReference>
<organism evidence="11 12">
    <name type="scientific">Mycena venus</name>
    <dbReference type="NCBI Taxonomy" id="2733690"/>
    <lineage>
        <taxon>Eukaryota</taxon>
        <taxon>Fungi</taxon>
        <taxon>Dikarya</taxon>
        <taxon>Basidiomycota</taxon>
        <taxon>Agaricomycotina</taxon>
        <taxon>Agaricomycetes</taxon>
        <taxon>Agaricomycetidae</taxon>
        <taxon>Agaricales</taxon>
        <taxon>Marasmiineae</taxon>
        <taxon>Mycenaceae</taxon>
        <taxon>Mycena</taxon>
    </lineage>
</organism>
<protein>
    <submittedName>
        <fullName evidence="11">J domain-containing protein</fullName>
    </submittedName>
</protein>
<dbReference type="CDD" id="cd06257">
    <property type="entry name" value="DnaJ"/>
    <property type="match status" value="1"/>
</dbReference>
<evidence type="ECO:0000256" key="3">
    <source>
        <dbReference type="ARBA" id="ARBA00022692"/>
    </source>
</evidence>
<keyword evidence="8" id="KW-0143">Chaperone</keyword>
<gene>
    <name evidence="11" type="ORF">MVEN_00786300</name>
</gene>
<proteinExistence type="predicted"/>
<evidence type="ECO:0000313" key="11">
    <source>
        <dbReference type="EMBL" id="KAF7360552.1"/>
    </source>
</evidence>
<dbReference type="InterPro" id="IPR001623">
    <property type="entry name" value="DnaJ_domain"/>
</dbReference>
<evidence type="ECO:0000256" key="2">
    <source>
        <dbReference type="ARBA" id="ARBA00022448"/>
    </source>
</evidence>
<dbReference type="Pfam" id="PF02889">
    <property type="entry name" value="Sec63"/>
    <property type="match status" value="1"/>
</dbReference>
<keyword evidence="12" id="KW-1185">Reference proteome</keyword>
<reference evidence="11" key="1">
    <citation type="submission" date="2020-05" db="EMBL/GenBank/DDBJ databases">
        <title>Mycena genomes resolve the evolution of fungal bioluminescence.</title>
        <authorList>
            <person name="Tsai I.J."/>
        </authorList>
    </citation>
    <scope>NUCLEOTIDE SEQUENCE</scope>
    <source>
        <strain evidence="11">CCC161011</strain>
    </source>
</reference>
<dbReference type="AlphaFoldDB" id="A0A8H7D5Y6"/>
<evidence type="ECO:0000256" key="6">
    <source>
        <dbReference type="ARBA" id="ARBA00022989"/>
    </source>
</evidence>
<comment type="caution">
    <text evidence="11">The sequence shown here is derived from an EMBL/GenBank/DDBJ whole genome shotgun (WGS) entry which is preliminary data.</text>
</comment>
<name>A0A8H7D5Y6_9AGAR</name>
<dbReference type="GO" id="GO:0031207">
    <property type="term" value="C:Sec62/Sec63 complex"/>
    <property type="evidence" value="ECO:0007669"/>
    <property type="project" value="TreeGrafter"/>
</dbReference>
<evidence type="ECO:0000259" key="10">
    <source>
        <dbReference type="PROSITE" id="PS50076"/>
    </source>
</evidence>
<dbReference type="PROSITE" id="PS50076">
    <property type="entry name" value="DNAJ_2"/>
    <property type="match status" value="1"/>
</dbReference>
<comment type="subcellular location">
    <subcellularLocation>
        <location evidence="1">Endoplasmic reticulum membrane</location>
        <topology evidence="1">Multi-pass membrane protein</topology>
    </subcellularLocation>
</comment>
<dbReference type="EMBL" id="JACAZI010000005">
    <property type="protein sequence ID" value="KAF7360552.1"/>
    <property type="molecule type" value="Genomic_DNA"/>
</dbReference>
<dbReference type="SUPFAM" id="SSF46565">
    <property type="entry name" value="Chaperone J-domain"/>
    <property type="match status" value="1"/>
</dbReference>
<dbReference type="Gene3D" id="1.10.287.110">
    <property type="entry name" value="DnaJ domain"/>
    <property type="match status" value="1"/>
</dbReference>
<feature type="region of interest" description="Disordered" evidence="9">
    <location>
        <begin position="579"/>
        <end position="614"/>
    </location>
</feature>
<dbReference type="SUPFAM" id="SSF158702">
    <property type="entry name" value="Sec63 N-terminal domain-like"/>
    <property type="match status" value="1"/>
</dbReference>
<keyword evidence="7" id="KW-0472">Membrane</keyword>
<accession>A0A8H7D5Y6</accession>
<keyword evidence="5" id="KW-0653">Protein transport</keyword>
<dbReference type="SUPFAM" id="SSF81296">
    <property type="entry name" value="E set domains"/>
    <property type="match status" value="1"/>
</dbReference>
<dbReference type="GO" id="GO:0003723">
    <property type="term" value="F:RNA binding"/>
    <property type="evidence" value="ECO:0007669"/>
    <property type="project" value="TreeGrafter"/>
</dbReference>
<dbReference type="Gene3D" id="1.10.3380.10">
    <property type="entry name" value="Sec63 N-terminal domain-like domain"/>
    <property type="match status" value="1"/>
</dbReference>
<evidence type="ECO:0000256" key="9">
    <source>
        <dbReference type="SAM" id="MobiDB-lite"/>
    </source>
</evidence>
<keyword evidence="3" id="KW-0812">Transmembrane</keyword>
<evidence type="ECO:0000256" key="8">
    <source>
        <dbReference type="ARBA" id="ARBA00023186"/>
    </source>
</evidence>
<sequence length="614" mass="68940">MADYQYDEAGNMALYFIITFLASPPHPPHRFSSTVSLPRKRTRVQLPRNKMLYAIIGWIALAYLCRKVAGAQSDNALYNPFEILGISTGLSEKEIKSHFRGLSKLYHPDKVRANANETIEMIQDRFIILIKAYKALTDPVIRKNWQDHDHPDGPQPIRTGIALPAWIVADHNNIYVLGAYATLMGGVLPTLVSHWWFGSSRQKTSDGIQADVLRILALAYPFEAIHSVKESTDAVEAEVCDAVGPTVWAGIAGEKAWQRRAMILLYAYLLRLDVGTGLAKEQSTLVLQTPLLLNGLLRISQARNWLTPTLAIMRLHPFFAQALPPAPAPIQHLAQLPGIKLSEFSVGDTNYAAFARTLEARLDERAGDVRKALCRWGHVEVVDVLFRVIGEQIITPSSIVYLVVKLRLVPPDAEPVKPQETEMDGEDARQLAHAAEERETAFLNSRKDTEDLRPGQVVSGDVHAPFWPGTRSKPHWWVVLADDKSNRVVVPPLKVTDVPFRRTGDWSDFRTYKVQFQAPQNAGLFTWRVYIVSDSYVGEEYVRDVTVSCPMFIHCVLRYFFLVGRCRLTRYPYLASDAQGDEDEITDSEADIGVESNTEDEEESTVSDSESDSD</sequence>
<dbReference type="Proteomes" id="UP000620124">
    <property type="component" value="Unassembled WGS sequence"/>
</dbReference>
<dbReference type="InterPro" id="IPR004179">
    <property type="entry name" value="Sec63-dom"/>
</dbReference>
<evidence type="ECO:0000256" key="1">
    <source>
        <dbReference type="ARBA" id="ARBA00004477"/>
    </source>
</evidence>
<dbReference type="GO" id="GO:0006614">
    <property type="term" value="P:SRP-dependent cotranslational protein targeting to membrane"/>
    <property type="evidence" value="ECO:0007669"/>
    <property type="project" value="TreeGrafter"/>
</dbReference>
<dbReference type="GO" id="GO:0008320">
    <property type="term" value="F:protein transmembrane transporter activity"/>
    <property type="evidence" value="ECO:0007669"/>
    <property type="project" value="TreeGrafter"/>
</dbReference>